<dbReference type="GO" id="GO:0016758">
    <property type="term" value="F:hexosyltransferase activity"/>
    <property type="evidence" value="ECO:0007669"/>
    <property type="project" value="UniProtKB-ARBA"/>
</dbReference>
<dbReference type="AlphaFoldDB" id="A0A3E0WR78"/>
<proteinExistence type="predicted"/>
<comment type="caution">
    <text evidence="2">The sequence shown here is derived from an EMBL/GenBank/DDBJ whole genome shotgun (WGS) entry which is preliminary data.</text>
</comment>
<dbReference type="EMBL" id="NFZW01000015">
    <property type="protein sequence ID" value="RFA34661.1"/>
    <property type="molecule type" value="Genomic_DNA"/>
</dbReference>
<evidence type="ECO:0000313" key="2">
    <source>
        <dbReference type="EMBL" id="RFA34661.1"/>
    </source>
</evidence>
<gene>
    <name evidence="2" type="ORF">CAL65_14970</name>
</gene>
<accession>A0A3E0WR78</accession>
<name>A0A3E0WR78_9GAMM</name>
<dbReference type="Proteomes" id="UP000256763">
    <property type="component" value="Unassembled WGS sequence"/>
</dbReference>
<dbReference type="Pfam" id="PF00535">
    <property type="entry name" value="Glycos_transf_2"/>
    <property type="match status" value="1"/>
</dbReference>
<sequence>MSANELDLIKRSAYFDQAWYVSLYPDVAASGLDPAQHYLQYGGFLGRAPGPDFDSAWYAATYPDVRAAGLNPLVHFLRHGRSEGRLPRANPAADLEDKLWMGFSQSAVGELARISADESAPRDWRSYAYWALARWYASRQEWRRSAAALRARRALRPAFPGHLGPILLESDCLRRLGQAAAAQALLKRALHTRARSPDLLLALANTCDGSEEAERLRLDWINRVYRTAGLAPLRKRQPNKPLAIDNVWASRRWRLAGFFGPKVSVIVPAYNAAATLATALSSVLEQSWRNLEVLVVNDASKDGTAELIADFARRDRRVVALRHDENRGAYAARNTGLQQATGKYITTHDSDDWSHPQKLELQVQALEARSDIVGVLTSWARVEPSLHFGRWRAESGLVHRNLSSFMFRRDAIERVGAWDGVRAGADAEFYRRLERVFGATALSDIQPTIPLAFGRLSEGSLTHRQDTHLRTQFFGTRREYDEAAAWWHSHSRPAELYIPPQASERRFPAPDRLLDQRPVWRQVDTTVVADFGEGSGELYDFVESLVERQQTVALLHWPDFDRTPLTFVADAYRGLAAKSSLAILAPDDELETNVLLIKEAHLLRYRLDRVPSIRYQRLLVDVVGKPATAVASSLIRGNLFACFGSQGEWCESFADERLLSEVSV</sequence>
<dbReference type="PANTHER" id="PTHR22916:SF3">
    <property type="entry name" value="UDP-GLCNAC:BETAGAL BETA-1,3-N-ACETYLGLUCOSAMINYLTRANSFERASE-LIKE PROTEIN 1"/>
    <property type="match status" value="1"/>
</dbReference>
<dbReference type="CDD" id="cd00761">
    <property type="entry name" value="Glyco_tranf_GTA_type"/>
    <property type="match status" value="1"/>
</dbReference>
<organism evidence="2 3">
    <name type="scientific">Alkalilimnicola ehrlichii</name>
    <dbReference type="NCBI Taxonomy" id="351052"/>
    <lineage>
        <taxon>Bacteria</taxon>
        <taxon>Pseudomonadati</taxon>
        <taxon>Pseudomonadota</taxon>
        <taxon>Gammaproteobacteria</taxon>
        <taxon>Chromatiales</taxon>
        <taxon>Ectothiorhodospiraceae</taxon>
        <taxon>Alkalilimnicola</taxon>
    </lineage>
</organism>
<evidence type="ECO:0000259" key="1">
    <source>
        <dbReference type="Pfam" id="PF00535"/>
    </source>
</evidence>
<dbReference type="PANTHER" id="PTHR22916">
    <property type="entry name" value="GLYCOSYLTRANSFERASE"/>
    <property type="match status" value="1"/>
</dbReference>
<evidence type="ECO:0000313" key="3">
    <source>
        <dbReference type="Proteomes" id="UP000256763"/>
    </source>
</evidence>
<dbReference type="SUPFAM" id="SSF53448">
    <property type="entry name" value="Nucleotide-diphospho-sugar transferases"/>
    <property type="match status" value="1"/>
</dbReference>
<dbReference type="Gene3D" id="3.90.550.10">
    <property type="entry name" value="Spore Coat Polysaccharide Biosynthesis Protein SpsA, Chain A"/>
    <property type="match status" value="1"/>
</dbReference>
<dbReference type="InterPro" id="IPR001173">
    <property type="entry name" value="Glyco_trans_2-like"/>
</dbReference>
<dbReference type="InterPro" id="IPR029044">
    <property type="entry name" value="Nucleotide-diphossugar_trans"/>
</dbReference>
<feature type="domain" description="Glycosyltransferase 2-like" evidence="1">
    <location>
        <begin position="264"/>
        <end position="377"/>
    </location>
</feature>
<reference evidence="3" key="1">
    <citation type="submission" date="2017-05" db="EMBL/GenBank/DDBJ databases">
        <authorList>
            <person name="Sharma S."/>
            <person name="Sidhu C."/>
            <person name="Pinnaka A.K."/>
        </authorList>
    </citation>
    <scope>NUCLEOTIDE SEQUENCE [LARGE SCALE GENOMIC DNA]</scope>
    <source>
        <strain evidence="3">AK93</strain>
    </source>
</reference>
<keyword evidence="3" id="KW-1185">Reference proteome</keyword>
<protein>
    <recommendedName>
        <fullName evidence="1">Glycosyltransferase 2-like domain-containing protein</fullName>
    </recommendedName>
</protein>
<dbReference type="RefSeq" id="WP_116348133.1">
    <property type="nucleotide sequence ID" value="NZ_NFZW01000015.1"/>
</dbReference>